<dbReference type="AlphaFoldDB" id="A0A9Q0F261"/>
<evidence type="ECO:0000313" key="2">
    <source>
        <dbReference type="Proteomes" id="UP001141552"/>
    </source>
</evidence>
<dbReference type="Proteomes" id="UP001141552">
    <property type="component" value="Unassembled WGS sequence"/>
</dbReference>
<evidence type="ECO:0000313" key="1">
    <source>
        <dbReference type="EMBL" id="KAJ4823631.1"/>
    </source>
</evidence>
<sequence length="118" mass="13971">SPLLIRPLHSLPTQIRETNKGEEKGFKEKCLLIFYSSLSSSLFFSVNKKKRIITIYTSKILKVTRLFATERRRSSESKSDEIRHTDVRKWIEGERNEEIRPPWVTEVLDSTRWVHQIV</sequence>
<keyword evidence="2" id="KW-1185">Reference proteome</keyword>
<gene>
    <name evidence="1" type="ORF">Tsubulata_032166</name>
</gene>
<accession>A0A9Q0F261</accession>
<proteinExistence type="predicted"/>
<dbReference type="EMBL" id="JAKUCV010007402">
    <property type="protein sequence ID" value="KAJ4823631.1"/>
    <property type="molecule type" value="Genomic_DNA"/>
</dbReference>
<organism evidence="1 2">
    <name type="scientific">Turnera subulata</name>
    <dbReference type="NCBI Taxonomy" id="218843"/>
    <lineage>
        <taxon>Eukaryota</taxon>
        <taxon>Viridiplantae</taxon>
        <taxon>Streptophyta</taxon>
        <taxon>Embryophyta</taxon>
        <taxon>Tracheophyta</taxon>
        <taxon>Spermatophyta</taxon>
        <taxon>Magnoliopsida</taxon>
        <taxon>eudicotyledons</taxon>
        <taxon>Gunneridae</taxon>
        <taxon>Pentapetalae</taxon>
        <taxon>rosids</taxon>
        <taxon>fabids</taxon>
        <taxon>Malpighiales</taxon>
        <taxon>Passifloraceae</taxon>
        <taxon>Turnera</taxon>
    </lineage>
</organism>
<reference evidence="1" key="2">
    <citation type="journal article" date="2023" name="Plants (Basel)">
        <title>Annotation of the Turnera subulata (Passifloraceae) Draft Genome Reveals the S-Locus Evolved after the Divergence of Turneroideae from Passifloroideae in a Stepwise Manner.</title>
        <authorList>
            <person name="Henning P.M."/>
            <person name="Roalson E.H."/>
            <person name="Mir W."/>
            <person name="McCubbin A.G."/>
            <person name="Shore J.S."/>
        </authorList>
    </citation>
    <scope>NUCLEOTIDE SEQUENCE</scope>
    <source>
        <strain evidence="1">F60SS</strain>
    </source>
</reference>
<name>A0A9Q0F261_9ROSI</name>
<reference evidence="1" key="1">
    <citation type="submission" date="2022-02" db="EMBL/GenBank/DDBJ databases">
        <authorList>
            <person name="Henning P.M."/>
            <person name="McCubbin A.G."/>
            <person name="Shore J.S."/>
        </authorList>
    </citation>
    <scope>NUCLEOTIDE SEQUENCE</scope>
    <source>
        <strain evidence="1">F60SS</strain>
        <tissue evidence="1">Leaves</tissue>
    </source>
</reference>
<protein>
    <submittedName>
        <fullName evidence="1">Uncharacterized protein</fullName>
    </submittedName>
</protein>
<feature type="non-terminal residue" evidence="1">
    <location>
        <position position="1"/>
    </location>
</feature>
<comment type="caution">
    <text evidence="1">The sequence shown here is derived from an EMBL/GenBank/DDBJ whole genome shotgun (WGS) entry which is preliminary data.</text>
</comment>